<dbReference type="AlphaFoldDB" id="A0A972VXS2"/>
<comment type="caution">
    <text evidence="6">The sequence shown here is derived from an EMBL/GenBank/DDBJ whole genome shotgun (WGS) entry which is preliminary data.</text>
</comment>
<reference evidence="6" key="1">
    <citation type="submission" date="2020-05" db="EMBL/GenBank/DDBJ databases">
        <title>Sulfur intermediates as new biogeochemical hubs in an aquatic model microbial ecosystem.</title>
        <authorList>
            <person name="Vigneron A."/>
        </authorList>
    </citation>
    <scope>NUCLEOTIDE SEQUENCE</scope>
    <source>
        <strain evidence="6">Bin.250</strain>
    </source>
</reference>
<accession>A0A972VXS2</accession>
<feature type="domain" description="Luciferase-like" evidence="5">
    <location>
        <begin position="7"/>
        <end position="307"/>
    </location>
</feature>
<dbReference type="EMBL" id="JABMOJ010000240">
    <property type="protein sequence ID" value="NQV64992.1"/>
    <property type="molecule type" value="Genomic_DNA"/>
</dbReference>
<dbReference type="GO" id="GO:0016705">
    <property type="term" value="F:oxidoreductase activity, acting on paired donors, with incorporation or reduction of molecular oxygen"/>
    <property type="evidence" value="ECO:0007669"/>
    <property type="project" value="InterPro"/>
</dbReference>
<dbReference type="Proteomes" id="UP000754644">
    <property type="component" value="Unassembled WGS sequence"/>
</dbReference>
<gene>
    <name evidence="6" type="ORF">HQ497_06465</name>
</gene>
<keyword evidence="3" id="KW-0560">Oxidoreductase</keyword>
<evidence type="ECO:0000256" key="2">
    <source>
        <dbReference type="ARBA" id="ARBA00022630"/>
    </source>
</evidence>
<sequence>MTYPDLKFGIFLAPFHALSENPTAALARDLSLIERLDELGYDYAWIGEHHSAGFEIIASPELFIAAAAQRTQHIHFGTGVSSLPYHHPFMLADRIMQLDHMTRGRVSFGVGPGALPSDAFMMGINPLDQRDMMLEAIEVLVPLLRGETVTRKTSWFELNEARLQLQPYTKPMVNMAVASQVSPAGARAAGTHGLGLLSIGATNAGGFSALATNWEIYARKAKEHKQVVDRRNWSLVGPVHIAESREQALDNVRYGLEAWVNYFQEAAALPIAPNEPGVDPAQALIDSGMAVIGTADDAIQQIQRLQEQSGGFGSFLQLAHNWADWEQTCKSYELFARHVAPCFQSTNVNRTASYAWASQNHDRFLNAVGGAIQQEIDKDEQEKHAK</sequence>
<dbReference type="InterPro" id="IPR050766">
    <property type="entry name" value="Bact_Lucif_Oxidored"/>
</dbReference>
<evidence type="ECO:0000256" key="1">
    <source>
        <dbReference type="ARBA" id="ARBA00010426"/>
    </source>
</evidence>
<organism evidence="6 7">
    <name type="scientific">SAR86 cluster bacterium</name>
    <dbReference type="NCBI Taxonomy" id="2030880"/>
    <lineage>
        <taxon>Bacteria</taxon>
        <taxon>Pseudomonadati</taxon>
        <taxon>Pseudomonadota</taxon>
        <taxon>Gammaproteobacteria</taxon>
        <taxon>SAR86 cluster</taxon>
    </lineage>
</organism>
<dbReference type="Pfam" id="PF00296">
    <property type="entry name" value="Bac_luciferase"/>
    <property type="match status" value="1"/>
</dbReference>
<protein>
    <submittedName>
        <fullName evidence="6">LLM class flavin-dependent oxidoreductase</fullName>
    </submittedName>
</protein>
<dbReference type="Gene3D" id="3.20.20.30">
    <property type="entry name" value="Luciferase-like domain"/>
    <property type="match status" value="1"/>
</dbReference>
<name>A0A972VXS2_9GAMM</name>
<evidence type="ECO:0000256" key="3">
    <source>
        <dbReference type="ARBA" id="ARBA00023002"/>
    </source>
</evidence>
<dbReference type="InterPro" id="IPR036661">
    <property type="entry name" value="Luciferase-like_sf"/>
</dbReference>
<dbReference type="SUPFAM" id="SSF51679">
    <property type="entry name" value="Bacterial luciferase-like"/>
    <property type="match status" value="1"/>
</dbReference>
<proteinExistence type="inferred from homology"/>
<evidence type="ECO:0000313" key="6">
    <source>
        <dbReference type="EMBL" id="NQV64992.1"/>
    </source>
</evidence>
<dbReference type="GO" id="GO:0005829">
    <property type="term" value="C:cytosol"/>
    <property type="evidence" value="ECO:0007669"/>
    <property type="project" value="TreeGrafter"/>
</dbReference>
<evidence type="ECO:0000259" key="5">
    <source>
        <dbReference type="Pfam" id="PF00296"/>
    </source>
</evidence>
<comment type="similarity">
    <text evidence="1">Belongs to the bacterial luciferase oxidoreductase family.</text>
</comment>
<dbReference type="PANTHER" id="PTHR30137:SF16">
    <property type="entry name" value="BLL0895 PROTEIN"/>
    <property type="match status" value="1"/>
</dbReference>
<dbReference type="InterPro" id="IPR011251">
    <property type="entry name" value="Luciferase-like_dom"/>
</dbReference>
<evidence type="ECO:0000313" key="7">
    <source>
        <dbReference type="Proteomes" id="UP000754644"/>
    </source>
</evidence>
<dbReference type="PANTHER" id="PTHR30137">
    <property type="entry name" value="LUCIFERASE-LIKE MONOOXYGENASE"/>
    <property type="match status" value="1"/>
</dbReference>
<dbReference type="GO" id="GO:0004497">
    <property type="term" value="F:monooxygenase activity"/>
    <property type="evidence" value="ECO:0007669"/>
    <property type="project" value="UniProtKB-KW"/>
</dbReference>
<keyword evidence="4" id="KW-0503">Monooxygenase</keyword>
<evidence type="ECO:0000256" key="4">
    <source>
        <dbReference type="ARBA" id="ARBA00023033"/>
    </source>
</evidence>
<keyword evidence="2" id="KW-0285">Flavoprotein</keyword>